<protein>
    <submittedName>
        <fullName evidence="5">AraC family transcriptional regulator</fullName>
    </submittedName>
</protein>
<dbReference type="InterPro" id="IPR009057">
    <property type="entry name" value="Homeodomain-like_sf"/>
</dbReference>
<dbReference type="GO" id="GO:0003700">
    <property type="term" value="F:DNA-binding transcription factor activity"/>
    <property type="evidence" value="ECO:0007669"/>
    <property type="project" value="InterPro"/>
</dbReference>
<organism evidence="5 6">
    <name type="scientific">Rhizosphaericola mali</name>
    <dbReference type="NCBI Taxonomy" id="2545455"/>
    <lineage>
        <taxon>Bacteria</taxon>
        <taxon>Pseudomonadati</taxon>
        <taxon>Bacteroidota</taxon>
        <taxon>Chitinophagia</taxon>
        <taxon>Chitinophagales</taxon>
        <taxon>Chitinophagaceae</taxon>
        <taxon>Rhizosphaericola</taxon>
    </lineage>
</organism>
<accession>A0A5P2G2R4</accession>
<dbReference type="InterPro" id="IPR018060">
    <property type="entry name" value="HTH_AraC"/>
</dbReference>
<gene>
    <name evidence="5" type="ORF">E0W69_006915</name>
</gene>
<evidence type="ECO:0000313" key="6">
    <source>
        <dbReference type="Proteomes" id="UP000292424"/>
    </source>
</evidence>
<dbReference type="OrthoDB" id="9779074at2"/>
<keyword evidence="3" id="KW-0804">Transcription</keyword>
<dbReference type="Pfam" id="PF12833">
    <property type="entry name" value="HTH_18"/>
    <property type="match status" value="1"/>
</dbReference>
<dbReference type="GO" id="GO:0043565">
    <property type="term" value="F:sequence-specific DNA binding"/>
    <property type="evidence" value="ECO:0007669"/>
    <property type="project" value="InterPro"/>
</dbReference>
<dbReference type="PROSITE" id="PS01124">
    <property type="entry name" value="HTH_ARAC_FAMILY_2"/>
    <property type="match status" value="1"/>
</dbReference>
<proteinExistence type="predicted"/>
<dbReference type="Proteomes" id="UP000292424">
    <property type="component" value="Chromosome"/>
</dbReference>
<evidence type="ECO:0000256" key="2">
    <source>
        <dbReference type="ARBA" id="ARBA00023125"/>
    </source>
</evidence>
<evidence type="ECO:0000259" key="4">
    <source>
        <dbReference type="PROSITE" id="PS01124"/>
    </source>
</evidence>
<name>A0A5P2G2R4_9BACT</name>
<sequence length="300" mass="35039">MKDSILNIPINYVNTEPADNKRSFGMESFELSVLETFETTTIKQRFQEPIFYNLLRGKKLMKFKNDIPIEYLPGSTMIVPPNLEMEVNFPDSSLVNPTQCLSLTIDKMKIASSLSLLNERYPRLDGQLWQLSMKDYSVFTNEEISSLIYKLYHLANQNTQEARIIAELTLTELLVLLFQSQNRKDLFLNNSFGALNDLVRYIQDNLDSELTIAFLSQQMSMSKTTLFRTFKREFNITPLEYINKARIERAKRILIEQPHLTIAEISYLVGFENPNYFTRLFKQYLHTTPTILRKTNQKLS</sequence>
<dbReference type="SMART" id="SM00342">
    <property type="entry name" value="HTH_ARAC"/>
    <property type="match status" value="1"/>
</dbReference>
<reference evidence="5 6" key="1">
    <citation type="submission" date="2019-09" db="EMBL/GenBank/DDBJ databases">
        <title>Complete genome sequence of Arachidicoccus sp. B3-10 isolated from apple orchard soil.</title>
        <authorList>
            <person name="Kim H.S."/>
            <person name="Han K.-I."/>
            <person name="Suh M.K."/>
            <person name="Lee K.C."/>
            <person name="Eom M.K."/>
            <person name="Kim J.-S."/>
            <person name="Kang S.W."/>
            <person name="Sin Y."/>
            <person name="Lee J.-S."/>
        </authorList>
    </citation>
    <scope>NUCLEOTIDE SEQUENCE [LARGE SCALE GENOMIC DNA]</scope>
    <source>
        <strain evidence="5 6">B3-10</strain>
    </source>
</reference>
<dbReference type="AlphaFoldDB" id="A0A5P2G2R4"/>
<dbReference type="KEGG" id="arac:E0W69_006915"/>
<keyword evidence="6" id="KW-1185">Reference proteome</keyword>
<feature type="domain" description="HTH araC/xylS-type" evidence="4">
    <location>
        <begin position="196"/>
        <end position="295"/>
    </location>
</feature>
<dbReference type="InterPro" id="IPR009594">
    <property type="entry name" value="Tscrpt_reg_HTH_AraC_N"/>
</dbReference>
<evidence type="ECO:0000313" key="5">
    <source>
        <dbReference type="EMBL" id="QES88399.1"/>
    </source>
</evidence>
<keyword evidence="2" id="KW-0238">DNA-binding</keyword>
<dbReference type="Gene3D" id="1.10.10.60">
    <property type="entry name" value="Homeodomain-like"/>
    <property type="match status" value="2"/>
</dbReference>
<dbReference type="EMBL" id="CP044016">
    <property type="protein sequence ID" value="QES88399.1"/>
    <property type="molecule type" value="Genomic_DNA"/>
</dbReference>
<dbReference type="RefSeq" id="WP_131329287.1">
    <property type="nucleotide sequence ID" value="NZ_CP044016.1"/>
</dbReference>
<dbReference type="Pfam" id="PF06719">
    <property type="entry name" value="AraC_N"/>
    <property type="match status" value="1"/>
</dbReference>
<dbReference type="PANTHER" id="PTHR43280">
    <property type="entry name" value="ARAC-FAMILY TRANSCRIPTIONAL REGULATOR"/>
    <property type="match status" value="1"/>
</dbReference>
<evidence type="ECO:0000256" key="3">
    <source>
        <dbReference type="ARBA" id="ARBA00023163"/>
    </source>
</evidence>
<dbReference type="PANTHER" id="PTHR43280:SF28">
    <property type="entry name" value="HTH-TYPE TRANSCRIPTIONAL ACTIVATOR RHAS"/>
    <property type="match status" value="1"/>
</dbReference>
<keyword evidence="1" id="KW-0805">Transcription regulation</keyword>
<dbReference type="SUPFAM" id="SSF46689">
    <property type="entry name" value="Homeodomain-like"/>
    <property type="match status" value="2"/>
</dbReference>
<evidence type="ECO:0000256" key="1">
    <source>
        <dbReference type="ARBA" id="ARBA00023015"/>
    </source>
</evidence>